<protein>
    <submittedName>
        <fullName evidence="2">Meiotic nuclear division protein 1 like protein</fullName>
    </submittedName>
</protein>
<proteinExistence type="predicted"/>
<evidence type="ECO:0000259" key="1">
    <source>
        <dbReference type="Pfam" id="PF03962"/>
    </source>
</evidence>
<gene>
    <name evidence="2" type="ORF">TREES_T100010689</name>
</gene>
<feature type="domain" description="Mnd1 HTH" evidence="1">
    <location>
        <begin position="22"/>
        <end position="53"/>
    </location>
</feature>
<dbReference type="Pfam" id="PF03962">
    <property type="entry name" value="Mnd1"/>
    <property type="match status" value="1"/>
</dbReference>
<accession>L9KPA9</accession>
<dbReference type="InterPro" id="IPR040453">
    <property type="entry name" value="Mnd1_HTH"/>
</dbReference>
<evidence type="ECO:0000313" key="3">
    <source>
        <dbReference type="Proteomes" id="UP000011518"/>
    </source>
</evidence>
<dbReference type="InParanoid" id="L9KPA9"/>
<dbReference type="EMBL" id="KB320714">
    <property type="protein sequence ID" value="ELW64780.1"/>
    <property type="molecule type" value="Genomic_DNA"/>
</dbReference>
<evidence type="ECO:0000313" key="2">
    <source>
        <dbReference type="EMBL" id="ELW64780.1"/>
    </source>
</evidence>
<dbReference type="AlphaFoldDB" id="L9KPA9"/>
<sequence>MARSLDSVPAYGSENAFIGRAAMSVKEVLQSLVDDGMVDCERIGTSNYYWAFPSKALHARKRKLELLESQVCAVAGSRARGRVADCVAQARGSRCRCLAAPTHPLPPMGSSSGSSVSCFYSAGTSGLSPRPVFAPDISATCQAALSLQNPAGCQTRALSSALTPLSAESRRLEAAGYLSSPVLLSRLVPSVGCVYTRVPQISPFLHGSPQHPRTALPWTLLGLGPGCCLLSLPSPPPSALGAFLIPAQPQLLTKRPRPVPSHQVLRLCRAPPAPPLGQLRGVLS</sequence>
<organism evidence="2 3">
    <name type="scientific">Tupaia chinensis</name>
    <name type="common">Chinese tree shrew</name>
    <name type="synonym">Tupaia belangeri chinensis</name>
    <dbReference type="NCBI Taxonomy" id="246437"/>
    <lineage>
        <taxon>Eukaryota</taxon>
        <taxon>Metazoa</taxon>
        <taxon>Chordata</taxon>
        <taxon>Craniata</taxon>
        <taxon>Vertebrata</taxon>
        <taxon>Euteleostomi</taxon>
        <taxon>Mammalia</taxon>
        <taxon>Eutheria</taxon>
        <taxon>Euarchontoglires</taxon>
        <taxon>Scandentia</taxon>
        <taxon>Tupaiidae</taxon>
        <taxon>Tupaia</taxon>
    </lineage>
</organism>
<reference evidence="3" key="1">
    <citation type="submission" date="2012-07" db="EMBL/GenBank/DDBJ databases">
        <title>Genome of the Chinese tree shrew, a rising model animal genetically related to primates.</title>
        <authorList>
            <person name="Zhang G."/>
            <person name="Fan Y."/>
            <person name="Yao Y."/>
            <person name="Huang Z."/>
        </authorList>
    </citation>
    <scope>NUCLEOTIDE SEQUENCE [LARGE SCALE GENOMIC DNA]</scope>
</reference>
<name>L9KPA9_TUPCH</name>
<reference evidence="3" key="2">
    <citation type="journal article" date="2013" name="Nat. Commun.">
        <title>Genome of the Chinese tree shrew.</title>
        <authorList>
            <person name="Fan Y."/>
            <person name="Huang Z.Y."/>
            <person name="Cao C.C."/>
            <person name="Chen C.S."/>
            <person name="Chen Y.X."/>
            <person name="Fan D.D."/>
            <person name="He J."/>
            <person name="Hou H.L."/>
            <person name="Hu L."/>
            <person name="Hu X.T."/>
            <person name="Jiang X.T."/>
            <person name="Lai R."/>
            <person name="Lang Y.S."/>
            <person name="Liang B."/>
            <person name="Liao S.G."/>
            <person name="Mu D."/>
            <person name="Ma Y.Y."/>
            <person name="Niu Y.Y."/>
            <person name="Sun X.Q."/>
            <person name="Xia J.Q."/>
            <person name="Xiao J."/>
            <person name="Xiong Z.Q."/>
            <person name="Xu L."/>
            <person name="Yang L."/>
            <person name="Zhang Y."/>
            <person name="Zhao W."/>
            <person name="Zhao X.D."/>
            <person name="Zheng Y.T."/>
            <person name="Zhou J.M."/>
            <person name="Zhu Y.B."/>
            <person name="Zhang G.J."/>
            <person name="Wang J."/>
            <person name="Yao Y.G."/>
        </authorList>
    </citation>
    <scope>NUCLEOTIDE SEQUENCE [LARGE SCALE GENOMIC DNA]</scope>
</reference>
<keyword evidence="3" id="KW-1185">Reference proteome</keyword>
<dbReference type="Proteomes" id="UP000011518">
    <property type="component" value="Unassembled WGS sequence"/>
</dbReference>
<dbReference type="STRING" id="246437.L9KPA9"/>